<protein>
    <submittedName>
        <fullName evidence="1">Uncharacterized protein</fullName>
    </submittedName>
</protein>
<evidence type="ECO:0000313" key="2">
    <source>
        <dbReference type="Proteomes" id="UP000827872"/>
    </source>
</evidence>
<reference evidence="1" key="1">
    <citation type="submission" date="2021-08" db="EMBL/GenBank/DDBJ databases">
        <title>The first chromosome-level gecko genome reveals the dynamic sex chromosomes of Neotropical dwarf geckos (Sphaerodactylidae: Sphaerodactylus).</title>
        <authorList>
            <person name="Pinto B.J."/>
            <person name="Keating S.E."/>
            <person name="Gamble T."/>
        </authorList>
    </citation>
    <scope>NUCLEOTIDE SEQUENCE</scope>
    <source>
        <strain evidence="1">TG3544</strain>
    </source>
</reference>
<dbReference type="Proteomes" id="UP000827872">
    <property type="component" value="Linkage Group LG13"/>
</dbReference>
<organism evidence="1 2">
    <name type="scientific">Sphaerodactylus townsendi</name>
    <dbReference type="NCBI Taxonomy" id="933632"/>
    <lineage>
        <taxon>Eukaryota</taxon>
        <taxon>Metazoa</taxon>
        <taxon>Chordata</taxon>
        <taxon>Craniata</taxon>
        <taxon>Vertebrata</taxon>
        <taxon>Euteleostomi</taxon>
        <taxon>Lepidosauria</taxon>
        <taxon>Squamata</taxon>
        <taxon>Bifurcata</taxon>
        <taxon>Gekkota</taxon>
        <taxon>Sphaerodactylidae</taxon>
        <taxon>Sphaerodactylus</taxon>
    </lineage>
</organism>
<evidence type="ECO:0000313" key="1">
    <source>
        <dbReference type="EMBL" id="KAH8011576.1"/>
    </source>
</evidence>
<sequence>MAERSHRNLPIPESLAADSLRAHFNSAVQVARKQDTRQTATLRQQPPSSGHEGLLVVPSADPPNVSICPLQ</sequence>
<dbReference type="EMBL" id="CM037626">
    <property type="protein sequence ID" value="KAH8011576.1"/>
    <property type="molecule type" value="Genomic_DNA"/>
</dbReference>
<comment type="caution">
    <text evidence="1">The sequence shown here is derived from an EMBL/GenBank/DDBJ whole genome shotgun (WGS) entry which is preliminary data.</text>
</comment>
<keyword evidence="2" id="KW-1185">Reference proteome</keyword>
<proteinExistence type="predicted"/>
<name>A0ACB8FWK9_9SAUR</name>
<accession>A0ACB8FWK9</accession>
<gene>
    <name evidence="1" type="ORF">K3G42_002237</name>
</gene>